<comment type="subunit">
    <text evidence="9 15 16">Homohexamer. Organized in a ring with a central cavity.</text>
</comment>
<reference evidence="23 24" key="1">
    <citation type="submission" date="2018-02" db="EMBL/GenBank/DDBJ databases">
        <title>Mycoplasma marinum and Mycoplasma todarodis sp. nov., moderately halophilic and psychrotolerant mycoplasmas isolated from cephalopods.</title>
        <authorList>
            <person name="Viver T."/>
        </authorList>
    </citation>
    <scope>NUCLEOTIDE SEQUENCE [LARGE SCALE GENOMIC DNA]</scope>
    <source>
        <strain evidence="23 24">5H</strain>
    </source>
</reference>
<dbReference type="Proteomes" id="UP000291072">
    <property type="component" value="Unassembled WGS sequence"/>
</dbReference>
<dbReference type="InterPro" id="IPR027065">
    <property type="entry name" value="Lon_Prtase"/>
</dbReference>
<dbReference type="InterPro" id="IPR020568">
    <property type="entry name" value="Ribosomal_Su5_D2-typ_SF"/>
</dbReference>
<dbReference type="SMART" id="SM00382">
    <property type="entry name" value="AAA"/>
    <property type="match status" value="1"/>
</dbReference>
<dbReference type="PIRSF" id="PIRSF001174">
    <property type="entry name" value="Lon_proteas"/>
    <property type="match status" value="1"/>
</dbReference>
<dbReference type="Pfam" id="PF02190">
    <property type="entry name" value="LON_substr_bdg"/>
    <property type="match status" value="1"/>
</dbReference>
<evidence type="ECO:0000259" key="21">
    <source>
        <dbReference type="PROSITE" id="PS51786"/>
    </source>
</evidence>
<sequence length="821" mass="91692">MLHVIMNHEVKKEGKNIKKHNKIKLALKIKSANFIRKKCIINLIKIEKEVQMKYPVLATRGIANFPGHKNIIEIGRPESLIAINEALIKHEGQIIVVSQKSAMLDKITSIDDIFTTGTLATIEVQEAYDGGGKRIEVTGLSRVKISEVTIDDSIFAEAKLVKSISGDELREQALVRKVSSEIEKSLGKLINMPKHVLQELASGISAGELADVVGHYMPLTIEKKAKILATRNVNKRLELVIEILEEEARIIEIEKDLDVNVRSTLDKQQREYLLRERMKAIKEELGEMSSKSSEIDSWREAIQDKKYPVYVKEKVLDEIAKYEAMPPISAEANVSKAYIDWLVKLPWETYSKDSTDIVKAQEVLDKGHYGLEKVKERIIEYLAVKANTKSNTAPIIALVGPPGVGKTSLARSIAETIDREFIKVSLGGVRDEAEIRGHRRTYVGSMPGKLIQAINKAKTSNPVILLDEIDKMASDYKGDPTSAMLEVLDPEQNKKFQDHYLELEYDLSKVMFIATANYYENIPAPLLDRVEIIDLSSYTMKEKVMIAKNHLIPQVIKENGLTKSQFKMTDKIIEKVAKHYTLEAGVRGLKRAFDKLARKIVVKKIKGEIKGAYTITEPKMIELLGQKSFIEDKKEKNPIIGQVTGLAYTQYGGTTLPVEVTTFPGKGELRITGQLKDVMTESATIALAFVKANTKKFGIDFDFEKNSIHIHVPEGAVPKDGPSAGVTFTTALISALSKRGISSDWAMTGEITLRGKVLAIGGLKEKSLAAVRMGVKEIFIPKANEKDIAELPKESKEKLKIHPVSDYSEIYKVLFPKKAKK</sequence>
<keyword evidence="2 15" id="KW-0963">Cytoplasm</keyword>
<feature type="coiled-coil region" evidence="20">
    <location>
        <begin position="227"/>
        <end position="254"/>
    </location>
</feature>
<dbReference type="HAMAP" id="MF_01973">
    <property type="entry name" value="lon_bact"/>
    <property type="match status" value="1"/>
</dbReference>
<evidence type="ECO:0000256" key="11">
    <source>
        <dbReference type="ARBA" id="ARBA00053875"/>
    </source>
</evidence>
<comment type="function">
    <text evidence="11 15">ATP-dependent serine protease that mediates the selective degradation of mutant and abnormal proteins as well as certain short-lived regulatory proteins. Required for cellular homeostasis and for survival from DNA damage and developmental changes induced by stress. Degrades polypeptides processively to yield small peptide fragments that are 5 to 10 amino acids long. Binds to DNA in a double-stranded, site-specific manner.</text>
</comment>
<protein>
    <recommendedName>
        <fullName evidence="13 15">Lon protease</fullName>
        <ecNumber evidence="12 15">3.4.21.53</ecNumber>
    </recommendedName>
    <alternativeName>
        <fullName evidence="14 15">ATP-dependent protease La</fullName>
    </alternativeName>
</protein>
<dbReference type="InterPro" id="IPR046336">
    <property type="entry name" value="Lon_prtase_N_sf"/>
</dbReference>
<gene>
    <name evidence="15 23" type="primary">lon</name>
    <name evidence="23" type="ORF">C4B25_01500</name>
</gene>
<dbReference type="Gene3D" id="3.30.230.10">
    <property type="match status" value="1"/>
</dbReference>
<comment type="similarity">
    <text evidence="15 16 19">Belongs to the peptidase S16 family.</text>
</comment>
<comment type="subcellular location">
    <subcellularLocation>
        <location evidence="1 15 16">Cytoplasm</location>
    </subcellularLocation>
</comment>
<dbReference type="SMART" id="SM00464">
    <property type="entry name" value="LON"/>
    <property type="match status" value="1"/>
</dbReference>
<keyword evidence="5 15" id="KW-0378">Hydrolase</keyword>
<evidence type="ECO:0000256" key="15">
    <source>
        <dbReference type="HAMAP-Rule" id="MF_01973"/>
    </source>
</evidence>
<dbReference type="InterPro" id="IPR014721">
    <property type="entry name" value="Ribsml_uS5_D2-typ_fold_subgr"/>
</dbReference>
<keyword evidence="6 15" id="KW-0720">Serine protease</keyword>
<dbReference type="SUPFAM" id="SSF88697">
    <property type="entry name" value="PUA domain-like"/>
    <property type="match status" value="1"/>
</dbReference>
<evidence type="ECO:0000256" key="10">
    <source>
        <dbReference type="ARBA" id="ARBA00050665"/>
    </source>
</evidence>
<evidence type="ECO:0000259" key="22">
    <source>
        <dbReference type="PROSITE" id="PS51787"/>
    </source>
</evidence>
<dbReference type="Pfam" id="PF22667">
    <property type="entry name" value="Lon_lid"/>
    <property type="match status" value="1"/>
</dbReference>
<dbReference type="InterPro" id="IPR003959">
    <property type="entry name" value="ATPase_AAA_core"/>
</dbReference>
<dbReference type="Gene3D" id="1.20.58.1480">
    <property type="match status" value="1"/>
</dbReference>
<feature type="binding site" evidence="15 18">
    <location>
        <begin position="400"/>
        <end position="407"/>
    </location>
    <ligand>
        <name>ATP</name>
        <dbReference type="ChEBI" id="CHEBI:30616"/>
    </ligand>
</feature>
<dbReference type="GO" id="GO:0006515">
    <property type="term" value="P:protein quality control for misfolded or incompletely synthesized proteins"/>
    <property type="evidence" value="ECO:0007669"/>
    <property type="project" value="UniProtKB-UniRule"/>
</dbReference>
<comment type="induction">
    <text evidence="15">By heat shock.</text>
</comment>
<feature type="domain" description="Lon N-terminal" evidence="22">
    <location>
        <begin position="54"/>
        <end position="248"/>
    </location>
</feature>
<evidence type="ECO:0000256" key="7">
    <source>
        <dbReference type="ARBA" id="ARBA00022840"/>
    </source>
</evidence>
<comment type="catalytic activity">
    <reaction evidence="10 15 16 19">
        <text>Hydrolysis of proteins in presence of ATP.</text>
        <dbReference type="EC" id="3.4.21.53"/>
    </reaction>
</comment>
<dbReference type="EC" id="3.4.21.53" evidence="12 15"/>
<evidence type="ECO:0000256" key="16">
    <source>
        <dbReference type="PIRNR" id="PIRNR001174"/>
    </source>
</evidence>
<dbReference type="InterPro" id="IPR008269">
    <property type="entry name" value="Lon_proteolytic"/>
</dbReference>
<evidence type="ECO:0000256" key="20">
    <source>
        <dbReference type="SAM" id="Coils"/>
    </source>
</evidence>
<feature type="domain" description="Lon proteolytic" evidence="21">
    <location>
        <begin position="637"/>
        <end position="817"/>
    </location>
</feature>
<dbReference type="PRINTS" id="PR00830">
    <property type="entry name" value="ENDOLAPTASE"/>
</dbReference>
<feature type="active site" evidence="15 17">
    <location>
        <position position="723"/>
    </location>
</feature>
<evidence type="ECO:0000256" key="17">
    <source>
        <dbReference type="PIRSR" id="PIRSR001174-1"/>
    </source>
</evidence>
<dbReference type="GO" id="GO:0005524">
    <property type="term" value="F:ATP binding"/>
    <property type="evidence" value="ECO:0007669"/>
    <property type="project" value="UniProtKB-UniRule"/>
</dbReference>
<dbReference type="InterPro" id="IPR027543">
    <property type="entry name" value="Lon_bac"/>
</dbReference>
<evidence type="ECO:0000256" key="14">
    <source>
        <dbReference type="ARBA" id="ARBA00082722"/>
    </source>
</evidence>
<dbReference type="EMBL" id="PSZP01000006">
    <property type="protein sequence ID" value="TCG11519.1"/>
    <property type="molecule type" value="Genomic_DNA"/>
</dbReference>
<name>A0A4R0XUY8_9MOLU</name>
<dbReference type="FunFam" id="3.40.50.300:FF:000021">
    <property type="entry name" value="Lon protease homolog"/>
    <property type="match status" value="1"/>
</dbReference>
<dbReference type="PROSITE" id="PS51786">
    <property type="entry name" value="LON_PROTEOLYTIC"/>
    <property type="match status" value="1"/>
</dbReference>
<proteinExistence type="evidence at transcript level"/>
<evidence type="ECO:0000256" key="2">
    <source>
        <dbReference type="ARBA" id="ARBA00022490"/>
    </source>
</evidence>
<evidence type="ECO:0000256" key="5">
    <source>
        <dbReference type="ARBA" id="ARBA00022801"/>
    </source>
</evidence>
<dbReference type="Gene3D" id="1.10.8.60">
    <property type="match status" value="1"/>
</dbReference>
<evidence type="ECO:0000256" key="4">
    <source>
        <dbReference type="ARBA" id="ARBA00022741"/>
    </source>
</evidence>
<evidence type="ECO:0000256" key="18">
    <source>
        <dbReference type="PIRSR" id="PIRSR001174-2"/>
    </source>
</evidence>
<dbReference type="InterPro" id="IPR054594">
    <property type="entry name" value="Lon_lid"/>
</dbReference>
<dbReference type="GO" id="GO:0016887">
    <property type="term" value="F:ATP hydrolysis activity"/>
    <property type="evidence" value="ECO:0007669"/>
    <property type="project" value="UniProtKB-UniRule"/>
</dbReference>
<evidence type="ECO:0000256" key="1">
    <source>
        <dbReference type="ARBA" id="ARBA00004496"/>
    </source>
</evidence>
<dbReference type="Pfam" id="PF00004">
    <property type="entry name" value="AAA"/>
    <property type="match status" value="1"/>
</dbReference>
<keyword evidence="24" id="KW-1185">Reference proteome</keyword>
<evidence type="ECO:0000256" key="13">
    <source>
        <dbReference type="ARBA" id="ARBA00071934"/>
    </source>
</evidence>
<dbReference type="SUPFAM" id="SSF54211">
    <property type="entry name" value="Ribosomal protein S5 domain 2-like"/>
    <property type="match status" value="1"/>
</dbReference>
<dbReference type="InterPro" id="IPR015947">
    <property type="entry name" value="PUA-like_sf"/>
</dbReference>
<keyword evidence="7 15" id="KW-0067">ATP-binding</keyword>
<dbReference type="Pfam" id="PF05362">
    <property type="entry name" value="Lon_C"/>
    <property type="match status" value="1"/>
</dbReference>
<evidence type="ECO:0000256" key="3">
    <source>
        <dbReference type="ARBA" id="ARBA00022670"/>
    </source>
</evidence>
<keyword evidence="4 15" id="KW-0547">Nucleotide-binding</keyword>
<accession>A0A4R0XUY8</accession>
<dbReference type="OrthoDB" id="9803599at2"/>
<evidence type="ECO:0000313" key="24">
    <source>
        <dbReference type="Proteomes" id="UP000291072"/>
    </source>
</evidence>
<dbReference type="AlphaFoldDB" id="A0A4R0XUY8"/>
<dbReference type="Gene3D" id="1.20.5.5270">
    <property type="match status" value="1"/>
</dbReference>
<comment type="caution">
    <text evidence="23">The sequence shown here is derived from an EMBL/GenBank/DDBJ whole genome shotgun (WGS) entry which is preliminary data.</text>
</comment>
<keyword evidence="8 15" id="KW-0346">Stress response</keyword>
<dbReference type="GO" id="GO:0004176">
    <property type="term" value="F:ATP-dependent peptidase activity"/>
    <property type="evidence" value="ECO:0007669"/>
    <property type="project" value="UniProtKB-UniRule"/>
</dbReference>
<evidence type="ECO:0000313" key="23">
    <source>
        <dbReference type="EMBL" id="TCG11519.1"/>
    </source>
</evidence>
<evidence type="ECO:0000256" key="9">
    <source>
        <dbReference type="ARBA" id="ARBA00026070"/>
    </source>
</evidence>
<feature type="active site" evidence="15 17">
    <location>
        <position position="766"/>
    </location>
</feature>
<dbReference type="GO" id="GO:0004252">
    <property type="term" value="F:serine-type endopeptidase activity"/>
    <property type="evidence" value="ECO:0007669"/>
    <property type="project" value="UniProtKB-UniRule"/>
</dbReference>
<organism evidence="23 24">
    <name type="scientific">Mycoplasma todarodis</name>
    <dbReference type="NCBI Taxonomy" id="1937191"/>
    <lineage>
        <taxon>Bacteria</taxon>
        <taxon>Bacillati</taxon>
        <taxon>Mycoplasmatota</taxon>
        <taxon>Mollicutes</taxon>
        <taxon>Mycoplasmataceae</taxon>
        <taxon>Mycoplasma</taxon>
    </lineage>
</organism>
<dbReference type="InterPro" id="IPR027417">
    <property type="entry name" value="P-loop_NTPase"/>
</dbReference>
<keyword evidence="20" id="KW-0175">Coiled coil</keyword>
<keyword evidence="3 15" id="KW-0645">Protease</keyword>
<dbReference type="Gene3D" id="3.40.50.300">
    <property type="entry name" value="P-loop containing nucleotide triphosphate hydrolases"/>
    <property type="match status" value="1"/>
</dbReference>
<dbReference type="InterPro" id="IPR004815">
    <property type="entry name" value="Lon_bac/euk-typ"/>
</dbReference>
<dbReference type="GO" id="GO:0043565">
    <property type="term" value="F:sequence-specific DNA binding"/>
    <property type="evidence" value="ECO:0007669"/>
    <property type="project" value="UniProtKB-UniRule"/>
</dbReference>
<evidence type="ECO:0000256" key="19">
    <source>
        <dbReference type="PROSITE-ProRule" id="PRU01122"/>
    </source>
</evidence>
<dbReference type="PANTHER" id="PTHR10046">
    <property type="entry name" value="ATP DEPENDENT LON PROTEASE FAMILY MEMBER"/>
    <property type="match status" value="1"/>
</dbReference>
<evidence type="ECO:0000256" key="12">
    <source>
        <dbReference type="ARBA" id="ARBA00066743"/>
    </source>
</evidence>
<dbReference type="InterPro" id="IPR003593">
    <property type="entry name" value="AAA+_ATPase"/>
</dbReference>
<evidence type="ECO:0000256" key="6">
    <source>
        <dbReference type="ARBA" id="ARBA00022825"/>
    </source>
</evidence>
<evidence type="ECO:0000256" key="8">
    <source>
        <dbReference type="ARBA" id="ARBA00023016"/>
    </source>
</evidence>
<dbReference type="Gene3D" id="2.30.130.40">
    <property type="entry name" value="LON domain-like"/>
    <property type="match status" value="1"/>
</dbReference>
<dbReference type="NCBIfam" id="TIGR00763">
    <property type="entry name" value="lon"/>
    <property type="match status" value="1"/>
</dbReference>
<dbReference type="CDD" id="cd19500">
    <property type="entry name" value="RecA-like_Lon"/>
    <property type="match status" value="1"/>
</dbReference>
<dbReference type="SUPFAM" id="SSF52540">
    <property type="entry name" value="P-loop containing nucleoside triphosphate hydrolases"/>
    <property type="match status" value="1"/>
</dbReference>
<dbReference type="PROSITE" id="PS51787">
    <property type="entry name" value="LON_N"/>
    <property type="match status" value="1"/>
</dbReference>
<dbReference type="InterPro" id="IPR003111">
    <property type="entry name" value="Lon_prtase_N"/>
</dbReference>
<dbReference type="GO" id="GO:0005737">
    <property type="term" value="C:cytoplasm"/>
    <property type="evidence" value="ECO:0007669"/>
    <property type="project" value="UniProtKB-SubCell"/>
</dbReference>
<dbReference type="GO" id="GO:0034605">
    <property type="term" value="P:cellular response to heat"/>
    <property type="evidence" value="ECO:0007669"/>
    <property type="project" value="UniProtKB-UniRule"/>
</dbReference>